<feature type="transmembrane region" description="Helical" evidence="1">
    <location>
        <begin position="7"/>
        <end position="30"/>
    </location>
</feature>
<dbReference type="AlphaFoldDB" id="A0A4D8RVS4"/>
<feature type="transmembrane region" description="Helical" evidence="1">
    <location>
        <begin position="36"/>
        <end position="57"/>
    </location>
</feature>
<evidence type="ECO:0000313" key="2">
    <source>
        <dbReference type="EMBL" id="QCO31231.1"/>
    </source>
</evidence>
<gene>
    <name evidence="2" type="ORF">DFR88_05180</name>
</gene>
<keyword evidence="1" id="KW-0472">Membrane</keyword>
<keyword evidence="1" id="KW-0812">Transmembrane</keyword>
<dbReference type="KEGG" id="mpru:DFR88_05180"/>
<evidence type="ECO:0000256" key="1">
    <source>
        <dbReference type="SAM" id="Phobius"/>
    </source>
</evidence>
<evidence type="ECO:0000313" key="3">
    <source>
        <dbReference type="Proteomes" id="UP000298568"/>
    </source>
</evidence>
<sequence>MNDKMIALITSVGIIFFILLSIPLNIFSGISLGNGITIEIAVSLYILLMSGIFIVVFKRFS</sequence>
<proteinExistence type="predicted"/>
<dbReference type="EMBL" id="CP031156">
    <property type="protein sequence ID" value="QCO31231.1"/>
    <property type="molecule type" value="Genomic_DNA"/>
</dbReference>
<accession>A0A4D8RVS4</accession>
<keyword evidence="1" id="KW-1133">Transmembrane helix</keyword>
<dbReference type="Proteomes" id="UP000298568">
    <property type="component" value="Chromosome"/>
</dbReference>
<keyword evidence="3" id="KW-1185">Reference proteome</keyword>
<reference evidence="2 3" key="1">
    <citation type="submission" date="2018-07" db="EMBL/GenBank/DDBJ databases">
        <title>Complete Genome Sequences of Extremely Thermoacidophilic, Metal-Mobilizing Type-Strain Members of the Archaeal Family Sulfolobaceae: Acidianus brierleyi DSM-1651T, Acidianus sulfidivorans DSM-18786T, Metallosphaera hakonensis DSM-7519T, and Metallosphaera prunae DSM-10039T.</title>
        <authorList>
            <person name="Counts J.A."/>
            <person name="Kelly R.M."/>
        </authorList>
    </citation>
    <scope>NUCLEOTIDE SEQUENCE [LARGE SCALE GENOMIC DNA]</scope>
    <source>
        <strain evidence="2 3">Ron 12/II</strain>
    </source>
</reference>
<organism evidence="2 3">
    <name type="scientific">Metallosphaera prunae</name>
    <dbReference type="NCBI Taxonomy" id="47304"/>
    <lineage>
        <taxon>Archaea</taxon>
        <taxon>Thermoproteota</taxon>
        <taxon>Thermoprotei</taxon>
        <taxon>Sulfolobales</taxon>
        <taxon>Sulfolobaceae</taxon>
        <taxon>Metallosphaera</taxon>
    </lineage>
</organism>
<protein>
    <submittedName>
        <fullName evidence="2">Uncharacterized protein</fullName>
    </submittedName>
</protein>
<name>A0A4D8RVS4_METPR</name>